<dbReference type="EMBL" id="LWBS01000467">
    <property type="protein sequence ID" value="OAP88040.1"/>
    <property type="molecule type" value="Genomic_DNA"/>
</dbReference>
<evidence type="ECO:0000313" key="1">
    <source>
        <dbReference type="EMBL" id="OAP88040.1"/>
    </source>
</evidence>
<accession>A0A179B9E7</accession>
<dbReference type="AlphaFoldDB" id="A0A179B9E7"/>
<gene>
    <name evidence="1" type="ORF">A4U53_35865</name>
</gene>
<protein>
    <submittedName>
        <fullName evidence="1">Uncharacterized protein</fullName>
    </submittedName>
</protein>
<sequence length="152" mass="16769">MWPNLIVVSAPILHLFAGIRKGQEPMLVQTFGSEAAVECFDEGIVRRLSWVRRMISKRTTRAFDIRASRLNPEKGWDSTLRRSRARSDLVLRETCAARPCRCRGDAGPGADGEHSGHAQIFIAGQLSAVRFLGQRHDGAGVSAQLHGGHLTR</sequence>
<comment type="caution">
    <text evidence="1">The sequence shown here is derived from an EMBL/GenBank/DDBJ whole genome shotgun (WGS) entry which is preliminary data.</text>
</comment>
<reference evidence="1" key="1">
    <citation type="submission" date="2016-04" db="EMBL/GenBank/DDBJ databases">
        <title>Fast-growing isolate from the root nodules of Vavilovia formosa.</title>
        <authorList>
            <person name="Kimeklis A."/>
            <person name="Safronova V."/>
            <person name="Belimov A."/>
            <person name="Andronov E."/>
        </authorList>
    </citation>
    <scope>NUCLEOTIDE SEQUENCE [LARGE SCALE GENOMIC DNA]</scope>
    <source>
        <strain evidence="1">Vaf-46</strain>
    </source>
</reference>
<proteinExistence type="predicted"/>
<name>A0A179B9E7_RHILE</name>
<organism evidence="1">
    <name type="scientific">Rhizobium leguminosarum</name>
    <dbReference type="NCBI Taxonomy" id="384"/>
    <lineage>
        <taxon>Bacteria</taxon>
        <taxon>Pseudomonadati</taxon>
        <taxon>Pseudomonadota</taxon>
        <taxon>Alphaproteobacteria</taxon>
        <taxon>Hyphomicrobiales</taxon>
        <taxon>Rhizobiaceae</taxon>
        <taxon>Rhizobium/Agrobacterium group</taxon>
        <taxon>Rhizobium</taxon>
    </lineage>
</organism>